<dbReference type="InterPro" id="IPR023828">
    <property type="entry name" value="Peptidase_S8_Ser-AS"/>
</dbReference>
<feature type="domain" description="Inhibitor I9" evidence="9">
    <location>
        <begin position="57"/>
        <end position="141"/>
    </location>
</feature>
<evidence type="ECO:0000259" key="8">
    <source>
        <dbReference type="Pfam" id="PF00082"/>
    </source>
</evidence>
<dbReference type="RefSeq" id="WP_116542132.1">
    <property type="nucleotide sequence ID" value="NZ_QEKI01000002.1"/>
</dbReference>
<dbReference type="Pfam" id="PF00082">
    <property type="entry name" value="Peptidase_S8"/>
    <property type="match status" value="1"/>
</dbReference>
<dbReference type="PANTHER" id="PTHR43806">
    <property type="entry name" value="PEPTIDASE S8"/>
    <property type="match status" value="1"/>
</dbReference>
<accession>A0A2U1B370</accession>
<dbReference type="OrthoDB" id="9798386at2"/>
<keyword evidence="2 5" id="KW-0645">Protease</keyword>
<keyword evidence="11" id="KW-1185">Reference proteome</keyword>
<organism evidence="10 11">
    <name type="scientific">Pontibacter virosus</name>
    <dbReference type="NCBI Taxonomy" id="1765052"/>
    <lineage>
        <taxon>Bacteria</taxon>
        <taxon>Pseudomonadati</taxon>
        <taxon>Bacteroidota</taxon>
        <taxon>Cytophagia</taxon>
        <taxon>Cytophagales</taxon>
        <taxon>Hymenobacteraceae</taxon>
        <taxon>Pontibacter</taxon>
    </lineage>
</organism>
<dbReference type="GO" id="GO:0005615">
    <property type="term" value="C:extracellular space"/>
    <property type="evidence" value="ECO:0007669"/>
    <property type="project" value="TreeGrafter"/>
</dbReference>
<evidence type="ECO:0000256" key="4">
    <source>
        <dbReference type="ARBA" id="ARBA00022825"/>
    </source>
</evidence>
<gene>
    <name evidence="10" type="ORF">C8E01_102275</name>
</gene>
<dbReference type="InterPro" id="IPR015500">
    <property type="entry name" value="Peptidase_S8_subtilisin-rel"/>
</dbReference>
<dbReference type="Gene3D" id="3.30.70.80">
    <property type="entry name" value="Peptidase S8 propeptide/proteinase inhibitor I9"/>
    <property type="match status" value="1"/>
</dbReference>
<dbReference type="Gene3D" id="3.40.50.200">
    <property type="entry name" value="Peptidase S8/S53 domain"/>
    <property type="match status" value="1"/>
</dbReference>
<dbReference type="Pfam" id="PF05922">
    <property type="entry name" value="Inhibitor_I9"/>
    <property type="match status" value="1"/>
</dbReference>
<evidence type="ECO:0000313" key="10">
    <source>
        <dbReference type="EMBL" id="PVY43098.1"/>
    </source>
</evidence>
<dbReference type="InterPro" id="IPR000209">
    <property type="entry name" value="Peptidase_S8/S53_dom"/>
</dbReference>
<dbReference type="PANTHER" id="PTHR43806:SF66">
    <property type="entry name" value="SERIN ENDOPEPTIDASE"/>
    <property type="match status" value="1"/>
</dbReference>
<evidence type="ECO:0000256" key="1">
    <source>
        <dbReference type="ARBA" id="ARBA00011073"/>
    </source>
</evidence>
<sequence length="409" mass="41804">MKNTLRVKNVLRSVLFGAALSTAAVSFTSCDSEAPEATEVAENLQTSTQNGAVIKGQYIVVFKKDANLRLDGTTTYAERVGAVREMGQELLDSNGIANATIEQAYGQAILGMAAKLTDEQVDALRRDDRVAYIEPDRIVALAPPGSGDVTASNTQEVPYGITRVGYASGAGKTAWVIDSGIDLDHADLNVDVARSMTVFTTGKDSKSADDGNGHGTHVAGTIAAKNNTVGVIGVAYDATVVAVKVLDTRGSGSYSGVIKGVDYVAANGKAGDVANMSLGGPVSQALDDAVVAAASKGIFFALAAGNDGAHAGDSSPARANGANIYTVSAMNSSDTWASFSNYGNPPVDYCAPGVSIKSTWKSGGYNTISGTSMASPHVAGVLLLTGGKPNTSGYVKGDPDGNADPIAHN</sequence>
<dbReference type="Proteomes" id="UP000245466">
    <property type="component" value="Unassembled WGS sequence"/>
</dbReference>
<dbReference type="InterPro" id="IPR036852">
    <property type="entry name" value="Peptidase_S8/S53_dom_sf"/>
</dbReference>
<comment type="caution">
    <text evidence="10">The sequence shown here is derived from an EMBL/GenBank/DDBJ whole genome shotgun (WGS) entry which is preliminary data.</text>
</comment>
<dbReference type="PROSITE" id="PS00136">
    <property type="entry name" value="SUBTILASE_ASP"/>
    <property type="match status" value="1"/>
</dbReference>
<evidence type="ECO:0000259" key="9">
    <source>
        <dbReference type="Pfam" id="PF05922"/>
    </source>
</evidence>
<dbReference type="InterPro" id="IPR037045">
    <property type="entry name" value="S8pro/Inhibitor_I9_sf"/>
</dbReference>
<evidence type="ECO:0000256" key="7">
    <source>
        <dbReference type="SAM" id="SignalP"/>
    </source>
</evidence>
<dbReference type="SUPFAM" id="SSF52743">
    <property type="entry name" value="Subtilisin-like"/>
    <property type="match status" value="1"/>
</dbReference>
<dbReference type="PRINTS" id="PR00723">
    <property type="entry name" value="SUBTILISIN"/>
</dbReference>
<feature type="active site" description="Charge relay system" evidence="5">
    <location>
        <position position="178"/>
    </location>
</feature>
<dbReference type="InterPro" id="IPR010259">
    <property type="entry name" value="S8pro/Inhibitor_I9"/>
</dbReference>
<dbReference type="AlphaFoldDB" id="A0A2U1B370"/>
<protein>
    <submittedName>
        <fullName evidence="10">Peptidase inhibitor I9</fullName>
    </submittedName>
</protein>
<dbReference type="PROSITE" id="PS00137">
    <property type="entry name" value="SUBTILASE_HIS"/>
    <property type="match status" value="1"/>
</dbReference>
<reference evidence="10 11" key="1">
    <citation type="submission" date="2018-04" db="EMBL/GenBank/DDBJ databases">
        <title>Genomic Encyclopedia of Type Strains, Phase IV (KMG-IV): sequencing the most valuable type-strain genomes for metagenomic binning, comparative biology and taxonomic classification.</title>
        <authorList>
            <person name="Goeker M."/>
        </authorList>
    </citation>
    <scope>NUCLEOTIDE SEQUENCE [LARGE SCALE GENOMIC DNA]</scope>
    <source>
        <strain evidence="10 11">DSM 100231</strain>
    </source>
</reference>
<dbReference type="InterPro" id="IPR050131">
    <property type="entry name" value="Peptidase_S8_subtilisin-like"/>
</dbReference>
<evidence type="ECO:0000313" key="11">
    <source>
        <dbReference type="Proteomes" id="UP000245466"/>
    </source>
</evidence>
<evidence type="ECO:0000256" key="5">
    <source>
        <dbReference type="PROSITE-ProRule" id="PRU01240"/>
    </source>
</evidence>
<proteinExistence type="inferred from homology"/>
<keyword evidence="4 5" id="KW-0720">Serine protease</keyword>
<dbReference type="InterPro" id="IPR023827">
    <property type="entry name" value="Peptidase_S8_Asp-AS"/>
</dbReference>
<dbReference type="PROSITE" id="PS00138">
    <property type="entry name" value="SUBTILASE_SER"/>
    <property type="match status" value="1"/>
</dbReference>
<feature type="chain" id="PRO_5015712008" evidence="7">
    <location>
        <begin position="24"/>
        <end position="409"/>
    </location>
</feature>
<evidence type="ECO:0000256" key="3">
    <source>
        <dbReference type="ARBA" id="ARBA00022801"/>
    </source>
</evidence>
<comment type="similarity">
    <text evidence="1 5 6">Belongs to the peptidase S8 family.</text>
</comment>
<dbReference type="PROSITE" id="PS51892">
    <property type="entry name" value="SUBTILASE"/>
    <property type="match status" value="1"/>
</dbReference>
<dbReference type="PROSITE" id="PS51257">
    <property type="entry name" value="PROKAR_LIPOPROTEIN"/>
    <property type="match status" value="1"/>
</dbReference>
<dbReference type="SUPFAM" id="SSF54897">
    <property type="entry name" value="Protease propeptides/inhibitors"/>
    <property type="match status" value="1"/>
</dbReference>
<feature type="signal peptide" evidence="7">
    <location>
        <begin position="1"/>
        <end position="23"/>
    </location>
</feature>
<feature type="active site" description="Charge relay system" evidence="5">
    <location>
        <position position="214"/>
    </location>
</feature>
<feature type="active site" description="Charge relay system" evidence="5">
    <location>
        <position position="372"/>
    </location>
</feature>
<evidence type="ECO:0000256" key="6">
    <source>
        <dbReference type="RuleBase" id="RU003355"/>
    </source>
</evidence>
<keyword evidence="3 5" id="KW-0378">Hydrolase</keyword>
<name>A0A2U1B370_9BACT</name>
<dbReference type="InterPro" id="IPR022398">
    <property type="entry name" value="Peptidase_S8_His-AS"/>
</dbReference>
<dbReference type="GO" id="GO:0006508">
    <property type="term" value="P:proteolysis"/>
    <property type="evidence" value="ECO:0007669"/>
    <property type="project" value="UniProtKB-KW"/>
</dbReference>
<feature type="domain" description="Peptidase S8/S53" evidence="8">
    <location>
        <begin position="176"/>
        <end position="384"/>
    </location>
</feature>
<dbReference type="GO" id="GO:0004252">
    <property type="term" value="F:serine-type endopeptidase activity"/>
    <property type="evidence" value="ECO:0007669"/>
    <property type="project" value="UniProtKB-UniRule"/>
</dbReference>
<dbReference type="EMBL" id="QEKI01000002">
    <property type="protein sequence ID" value="PVY43098.1"/>
    <property type="molecule type" value="Genomic_DNA"/>
</dbReference>
<evidence type="ECO:0000256" key="2">
    <source>
        <dbReference type="ARBA" id="ARBA00022670"/>
    </source>
</evidence>
<keyword evidence="7" id="KW-0732">Signal</keyword>